<evidence type="ECO:0000313" key="1">
    <source>
        <dbReference type="EMBL" id="CCX12656.1"/>
    </source>
</evidence>
<keyword evidence="2" id="KW-1185">Reference proteome</keyword>
<reference evidence="1 2" key="1">
    <citation type="journal article" date="2013" name="PLoS Genet.">
        <title>The genome and development-dependent transcriptomes of Pyronema confluens: a window into fungal evolution.</title>
        <authorList>
            <person name="Traeger S."/>
            <person name="Altegoer F."/>
            <person name="Freitag M."/>
            <person name="Gabaldon T."/>
            <person name="Kempken F."/>
            <person name="Kumar A."/>
            <person name="Marcet-Houben M."/>
            <person name="Poggeler S."/>
            <person name="Stajich J.E."/>
            <person name="Nowrousian M."/>
        </authorList>
    </citation>
    <scope>NUCLEOTIDE SEQUENCE [LARGE SCALE GENOMIC DNA]</scope>
    <source>
        <strain evidence="2">CBS 100304</strain>
        <tissue evidence="1">Vegetative mycelium</tissue>
    </source>
</reference>
<dbReference type="Proteomes" id="UP000018144">
    <property type="component" value="Unassembled WGS sequence"/>
</dbReference>
<name>U4LJJ8_PYROM</name>
<protein>
    <submittedName>
        <fullName evidence="1">Uncharacterized protein</fullName>
    </submittedName>
</protein>
<accession>U4LJJ8</accession>
<evidence type="ECO:0000313" key="2">
    <source>
        <dbReference type="Proteomes" id="UP000018144"/>
    </source>
</evidence>
<gene>
    <name evidence="1" type="ORF">PCON_12250</name>
</gene>
<dbReference type="EMBL" id="HF935723">
    <property type="protein sequence ID" value="CCX12656.1"/>
    <property type="molecule type" value="Genomic_DNA"/>
</dbReference>
<dbReference type="AlphaFoldDB" id="U4LJJ8"/>
<proteinExistence type="predicted"/>
<sequence>MAFPRLCSLSIIKHSSKSLSWFSSRTLPSLLSSLFPLLRPPQCPKRRRNLNLRRVSGRVAHHSLQHDAIRVGTFKIRTRTLVRPEAFVFGVASKLRRERKWRIRSGG</sequence>
<organism evidence="1 2">
    <name type="scientific">Pyronema omphalodes (strain CBS 100304)</name>
    <name type="common">Pyronema confluens</name>
    <dbReference type="NCBI Taxonomy" id="1076935"/>
    <lineage>
        <taxon>Eukaryota</taxon>
        <taxon>Fungi</taxon>
        <taxon>Dikarya</taxon>
        <taxon>Ascomycota</taxon>
        <taxon>Pezizomycotina</taxon>
        <taxon>Pezizomycetes</taxon>
        <taxon>Pezizales</taxon>
        <taxon>Pyronemataceae</taxon>
        <taxon>Pyronema</taxon>
    </lineage>
</organism>